<comment type="caution">
    <text evidence="2">The sequence shown here is derived from an EMBL/GenBank/DDBJ whole genome shotgun (WGS) entry which is preliminary data.</text>
</comment>
<keyword evidence="1" id="KW-0812">Transmembrane</keyword>
<dbReference type="Proteomes" id="UP000030111">
    <property type="component" value="Unassembled WGS sequence"/>
</dbReference>
<organism evidence="2 3">
    <name type="scientific">Flavobacterium subsaxonicum WB 4.1-42 = DSM 21790</name>
    <dbReference type="NCBI Taxonomy" id="1121898"/>
    <lineage>
        <taxon>Bacteria</taxon>
        <taxon>Pseudomonadati</taxon>
        <taxon>Bacteroidota</taxon>
        <taxon>Flavobacteriia</taxon>
        <taxon>Flavobacteriales</taxon>
        <taxon>Flavobacteriaceae</taxon>
        <taxon>Flavobacterium</taxon>
    </lineage>
</organism>
<evidence type="ECO:0000313" key="3">
    <source>
        <dbReference type="Proteomes" id="UP000030111"/>
    </source>
</evidence>
<keyword evidence="1" id="KW-0472">Membrane</keyword>
<name>A0A0A2MQ40_9FLAO</name>
<gene>
    <name evidence="2" type="ORF">Q766_01350</name>
</gene>
<feature type="transmembrane region" description="Helical" evidence="1">
    <location>
        <begin position="48"/>
        <end position="67"/>
    </location>
</feature>
<reference evidence="2 3" key="1">
    <citation type="submission" date="2013-09" db="EMBL/GenBank/DDBJ databases">
        <authorList>
            <person name="Zeng Z."/>
            <person name="Chen C."/>
        </authorList>
    </citation>
    <scope>NUCLEOTIDE SEQUENCE [LARGE SCALE GENOMIC DNA]</scope>
    <source>
        <strain evidence="2 3">WB 4.1-42</strain>
    </source>
</reference>
<feature type="transmembrane region" description="Helical" evidence="1">
    <location>
        <begin position="106"/>
        <end position="130"/>
    </location>
</feature>
<proteinExistence type="predicted"/>
<sequence length="173" mass="20202">MDTITKKEAKNLKKRTVALSKRLNLYMYIAIVLYVCNYLIYIKHPHLFANYNTAIGGILFLCLYIDYRLLQINNLYLQSLLMSVAILAQAFLLHTKFNNPGNFASLLFGASVPFLFLVLQKILRSVFILLLKREPFIEKRTRFQDKIYQIILLLGPFILAIVFAAYASRYYFK</sequence>
<protein>
    <submittedName>
        <fullName evidence="2">Uncharacterized protein</fullName>
    </submittedName>
</protein>
<keyword evidence="1" id="KW-1133">Transmembrane helix</keyword>
<feature type="transmembrane region" description="Helical" evidence="1">
    <location>
        <begin position="23"/>
        <end position="42"/>
    </location>
</feature>
<feature type="transmembrane region" description="Helical" evidence="1">
    <location>
        <begin position="74"/>
        <end position="94"/>
    </location>
</feature>
<dbReference type="EMBL" id="JRLY01000001">
    <property type="protein sequence ID" value="KGO94787.1"/>
    <property type="molecule type" value="Genomic_DNA"/>
</dbReference>
<evidence type="ECO:0000256" key="1">
    <source>
        <dbReference type="SAM" id="Phobius"/>
    </source>
</evidence>
<evidence type="ECO:0000313" key="2">
    <source>
        <dbReference type="EMBL" id="KGO94787.1"/>
    </source>
</evidence>
<dbReference type="STRING" id="1121898.GCA_000422725_00743"/>
<feature type="transmembrane region" description="Helical" evidence="1">
    <location>
        <begin position="150"/>
        <end position="172"/>
    </location>
</feature>
<dbReference type="AlphaFoldDB" id="A0A0A2MQ40"/>
<accession>A0A0A2MQ40</accession>
<keyword evidence="3" id="KW-1185">Reference proteome</keyword>